<keyword evidence="2" id="KW-1003">Cell membrane</keyword>
<evidence type="ECO:0008006" key="11">
    <source>
        <dbReference type="Google" id="ProtNLM"/>
    </source>
</evidence>
<feature type="transmembrane region" description="Helical" evidence="8">
    <location>
        <begin position="12"/>
        <end position="29"/>
    </location>
</feature>
<feature type="transmembrane region" description="Helical" evidence="8">
    <location>
        <begin position="140"/>
        <end position="163"/>
    </location>
</feature>
<evidence type="ECO:0000256" key="4">
    <source>
        <dbReference type="ARBA" id="ARBA00022692"/>
    </source>
</evidence>
<evidence type="ECO:0000256" key="6">
    <source>
        <dbReference type="ARBA" id="ARBA00022989"/>
    </source>
</evidence>
<evidence type="ECO:0000313" key="9">
    <source>
        <dbReference type="EMBL" id="KRL43091.1"/>
    </source>
</evidence>
<name>A0A0R1QPJ7_9LACO</name>
<evidence type="ECO:0000256" key="3">
    <source>
        <dbReference type="ARBA" id="ARBA00022670"/>
    </source>
</evidence>
<dbReference type="Pfam" id="PF09721">
    <property type="entry name" value="Exosortase_EpsH"/>
    <property type="match status" value="1"/>
</dbReference>
<dbReference type="InterPro" id="IPR026392">
    <property type="entry name" value="Exo/Archaeosortase_dom"/>
</dbReference>
<dbReference type="PATRIC" id="fig|1423770.3.peg.1240"/>
<evidence type="ECO:0000256" key="5">
    <source>
        <dbReference type="ARBA" id="ARBA00022801"/>
    </source>
</evidence>
<comment type="caution">
    <text evidence="9">The sequence shown here is derived from an EMBL/GenBank/DDBJ whole genome shotgun (WGS) entry which is preliminary data.</text>
</comment>
<dbReference type="InterPro" id="IPR019127">
    <property type="entry name" value="Exosortase"/>
</dbReference>
<keyword evidence="10" id="KW-1185">Reference proteome</keyword>
<protein>
    <recommendedName>
        <fullName evidence="11">Exosortase family protein XrtG</fullName>
    </recommendedName>
</protein>
<evidence type="ECO:0000256" key="7">
    <source>
        <dbReference type="ARBA" id="ARBA00023136"/>
    </source>
</evidence>
<dbReference type="NCBIfam" id="TIGR04178">
    <property type="entry name" value="exo_archaeo"/>
    <property type="match status" value="1"/>
</dbReference>
<dbReference type="GO" id="GO:0006508">
    <property type="term" value="P:proteolysis"/>
    <property type="evidence" value="ECO:0007669"/>
    <property type="project" value="UniProtKB-KW"/>
</dbReference>
<organism evidence="9 10">
    <name type="scientific">Companilactobacillus mindensis DSM 14500</name>
    <dbReference type="NCBI Taxonomy" id="1423770"/>
    <lineage>
        <taxon>Bacteria</taxon>
        <taxon>Bacillati</taxon>
        <taxon>Bacillota</taxon>
        <taxon>Bacilli</taxon>
        <taxon>Lactobacillales</taxon>
        <taxon>Lactobacillaceae</taxon>
        <taxon>Companilactobacillus</taxon>
    </lineage>
</organism>
<evidence type="ECO:0000256" key="1">
    <source>
        <dbReference type="ARBA" id="ARBA00004651"/>
    </source>
</evidence>
<proteinExistence type="predicted"/>
<keyword evidence="4 8" id="KW-0812">Transmembrane</keyword>
<evidence type="ECO:0000256" key="2">
    <source>
        <dbReference type="ARBA" id="ARBA00022475"/>
    </source>
</evidence>
<dbReference type="InterPro" id="IPR017541">
    <property type="entry name" value="Exosort-XrtG"/>
</dbReference>
<keyword evidence="5" id="KW-0378">Hydrolase</keyword>
<dbReference type="STRING" id="1423770.FD29_GL001205"/>
<accession>A0A0R1QPJ7</accession>
<dbReference type="GO" id="GO:0008233">
    <property type="term" value="F:peptidase activity"/>
    <property type="evidence" value="ECO:0007669"/>
    <property type="project" value="UniProtKB-KW"/>
</dbReference>
<comment type="subcellular location">
    <subcellularLocation>
        <location evidence="1">Cell membrane</location>
        <topology evidence="1">Multi-pass membrane protein</topology>
    </subcellularLocation>
</comment>
<keyword evidence="6 8" id="KW-1133">Transmembrane helix</keyword>
<dbReference type="GO" id="GO:0005886">
    <property type="term" value="C:plasma membrane"/>
    <property type="evidence" value="ECO:0007669"/>
    <property type="project" value="UniProtKB-SubCell"/>
</dbReference>
<dbReference type="Proteomes" id="UP000050872">
    <property type="component" value="Unassembled WGS sequence"/>
</dbReference>
<evidence type="ECO:0000256" key="8">
    <source>
        <dbReference type="SAM" id="Phobius"/>
    </source>
</evidence>
<keyword evidence="7 8" id="KW-0472">Membrane</keyword>
<dbReference type="NCBIfam" id="TIGR03110">
    <property type="entry name" value="exosort_Gpos"/>
    <property type="match status" value="1"/>
</dbReference>
<keyword evidence="3" id="KW-0645">Protease</keyword>
<reference evidence="9 10" key="1">
    <citation type="journal article" date="2015" name="Genome Announc.">
        <title>Expanding the biotechnology potential of lactobacilli through comparative genomics of 213 strains and associated genera.</title>
        <authorList>
            <person name="Sun Z."/>
            <person name="Harris H.M."/>
            <person name="McCann A."/>
            <person name="Guo C."/>
            <person name="Argimon S."/>
            <person name="Zhang W."/>
            <person name="Yang X."/>
            <person name="Jeffery I.B."/>
            <person name="Cooney J.C."/>
            <person name="Kagawa T.F."/>
            <person name="Liu W."/>
            <person name="Song Y."/>
            <person name="Salvetti E."/>
            <person name="Wrobel A."/>
            <person name="Rasinkangas P."/>
            <person name="Parkhill J."/>
            <person name="Rea M.C."/>
            <person name="O'Sullivan O."/>
            <person name="Ritari J."/>
            <person name="Douillard F.P."/>
            <person name="Paul Ross R."/>
            <person name="Yang R."/>
            <person name="Briner A.E."/>
            <person name="Felis G.E."/>
            <person name="de Vos W.M."/>
            <person name="Barrangou R."/>
            <person name="Klaenhammer T.R."/>
            <person name="Caufield P.W."/>
            <person name="Cui Y."/>
            <person name="Zhang H."/>
            <person name="O'Toole P.W."/>
        </authorList>
    </citation>
    <scope>NUCLEOTIDE SEQUENCE [LARGE SCALE GENOMIC DNA]</scope>
    <source>
        <strain evidence="9 10">DSM 14500</strain>
    </source>
</reference>
<dbReference type="EMBL" id="AZEZ01000093">
    <property type="protein sequence ID" value="KRL43091.1"/>
    <property type="molecule type" value="Genomic_DNA"/>
</dbReference>
<sequence>MLSVLKRAKLTAFSFIVGSVGMFFILMAVSTPYWIWFFTHAVINGVSLLSGVTHMATTYAKYGLVYINNNLNPVMMTIDYECSGIIETTAFASLLAFYPMYSRKEKVFYLILGLLWIYLSNVIRLMIVIIMVHVGGASMFYLAHTIIGRIVFYILVIALYYNVFTYSRLSRGMYKNFKERVKRA</sequence>
<dbReference type="AlphaFoldDB" id="A0A0R1QPJ7"/>
<evidence type="ECO:0000313" key="10">
    <source>
        <dbReference type="Proteomes" id="UP000050872"/>
    </source>
</evidence>
<gene>
    <name evidence="9" type="ORF">FD29_GL001205</name>
</gene>
<feature type="transmembrane region" description="Helical" evidence="8">
    <location>
        <begin position="107"/>
        <end position="134"/>
    </location>
</feature>